<proteinExistence type="predicted"/>
<dbReference type="AlphaFoldDB" id="A0A2X1LA60"/>
<accession>A0A2X1LA60</accession>
<organism evidence="1 2">
    <name type="scientific">Escherichia coli</name>
    <dbReference type="NCBI Taxonomy" id="562"/>
    <lineage>
        <taxon>Bacteria</taxon>
        <taxon>Pseudomonadati</taxon>
        <taxon>Pseudomonadota</taxon>
        <taxon>Gammaproteobacteria</taxon>
        <taxon>Enterobacterales</taxon>
        <taxon>Enterobacteriaceae</taxon>
        <taxon>Escherichia</taxon>
    </lineage>
</organism>
<gene>
    <name evidence="1" type="primary">mrp_2</name>
    <name evidence="1" type="ORF">NCTC11126_03932</name>
</gene>
<evidence type="ECO:0000313" key="1">
    <source>
        <dbReference type="EMBL" id="SPW52541.1"/>
    </source>
</evidence>
<name>A0A2X1LA60_ECOLX</name>
<dbReference type="EMBL" id="UARS01000008">
    <property type="protein sequence ID" value="SPW52541.1"/>
    <property type="molecule type" value="Genomic_DNA"/>
</dbReference>
<reference evidence="1 2" key="1">
    <citation type="submission" date="2018-06" db="EMBL/GenBank/DDBJ databases">
        <authorList>
            <consortium name="Pathogen Informatics"/>
            <person name="Doyle S."/>
        </authorList>
    </citation>
    <scope>NUCLEOTIDE SEQUENCE [LARGE SCALE GENOMIC DNA]</scope>
    <source>
        <strain evidence="1 2">NCTC11126</strain>
    </source>
</reference>
<evidence type="ECO:0000313" key="2">
    <source>
        <dbReference type="Proteomes" id="UP000250561"/>
    </source>
</evidence>
<dbReference type="Proteomes" id="UP000250561">
    <property type="component" value="Unassembled WGS sequence"/>
</dbReference>
<sequence length="49" mass="5620">MPFVWHSAFEELKEQCSAELLRITGAKAIDWKLSHNIANLKTREESAGY</sequence>
<protein>
    <submittedName>
        <fullName evidence="1">ATPase</fullName>
    </submittedName>
</protein>